<evidence type="ECO:0000256" key="5">
    <source>
        <dbReference type="ARBA" id="ARBA00022982"/>
    </source>
</evidence>
<dbReference type="GO" id="GO:0046872">
    <property type="term" value="F:metal ion binding"/>
    <property type="evidence" value="ECO:0007669"/>
    <property type="project" value="UniProtKB-KW"/>
</dbReference>
<keyword evidence="6" id="KW-0408">Iron</keyword>
<sequence>MLIKINYDRCKSCEKCVEVCPIGIIEMMDIPRIDETRCIKCKTCVAICPFKAIEIK</sequence>
<dbReference type="Pfam" id="PF13187">
    <property type="entry name" value="Fer4_9"/>
    <property type="match status" value="1"/>
</dbReference>
<dbReference type="EMBL" id="VULR01000020">
    <property type="protein sequence ID" value="MSS44263.1"/>
    <property type="molecule type" value="Genomic_DNA"/>
</dbReference>
<keyword evidence="4" id="KW-0677">Repeat</keyword>
<protein>
    <submittedName>
        <fullName evidence="9">4Fe-4S dicluster domain-containing protein</fullName>
    </submittedName>
</protein>
<evidence type="ECO:0000313" key="10">
    <source>
        <dbReference type="Proteomes" id="UP000462760"/>
    </source>
</evidence>
<dbReference type="PROSITE" id="PS51379">
    <property type="entry name" value="4FE4S_FER_2"/>
    <property type="match status" value="2"/>
</dbReference>
<evidence type="ECO:0000313" key="9">
    <source>
        <dbReference type="EMBL" id="MSS44263.1"/>
    </source>
</evidence>
<dbReference type="PROSITE" id="PS00198">
    <property type="entry name" value="4FE4S_FER_1"/>
    <property type="match status" value="2"/>
</dbReference>
<comment type="caution">
    <text evidence="9">The sequence shown here is derived from an EMBL/GenBank/DDBJ whole genome shotgun (WGS) entry which is preliminary data.</text>
</comment>
<dbReference type="SUPFAM" id="SSF54862">
    <property type="entry name" value="4Fe-4S ferredoxins"/>
    <property type="match status" value="1"/>
</dbReference>
<dbReference type="RefSeq" id="WP_154484935.1">
    <property type="nucleotide sequence ID" value="NZ_JAHLOA010000002.1"/>
</dbReference>
<proteinExistence type="predicted"/>
<dbReference type="InterPro" id="IPR050572">
    <property type="entry name" value="Fe-S_Ferredoxin"/>
</dbReference>
<dbReference type="AlphaFoldDB" id="A0A844FJG5"/>
<evidence type="ECO:0000259" key="8">
    <source>
        <dbReference type="PROSITE" id="PS51379"/>
    </source>
</evidence>
<feature type="domain" description="4Fe-4S ferredoxin-type" evidence="8">
    <location>
        <begin position="29"/>
        <end position="56"/>
    </location>
</feature>
<organism evidence="9 10">
    <name type="scientific">Anaerosalibacter bizertensis</name>
    <dbReference type="NCBI Taxonomy" id="932217"/>
    <lineage>
        <taxon>Bacteria</taxon>
        <taxon>Bacillati</taxon>
        <taxon>Bacillota</taxon>
        <taxon>Tissierellia</taxon>
        <taxon>Tissierellales</taxon>
        <taxon>Sporanaerobacteraceae</taxon>
        <taxon>Anaerosalibacter</taxon>
    </lineage>
</organism>
<keyword evidence="3" id="KW-0479">Metal-binding</keyword>
<gene>
    <name evidence="9" type="ORF">FYJ27_11180</name>
</gene>
<evidence type="ECO:0000256" key="4">
    <source>
        <dbReference type="ARBA" id="ARBA00022737"/>
    </source>
</evidence>
<dbReference type="InterPro" id="IPR017900">
    <property type="entry name" value="4Fe4S_Fe_S_CS"/>
</dbReference>
<accession>A0A844FJG5</accession>
<dbReference type="Gene3D" id="3.30.70.20">
    <property type="match status" value="2"/>
</dbReference>
<dbReference type="OrthoDB" id="9804603at2"/>
<dbReference type="PANTHER" id="PTHR43687:SF6">
    <property type="entry name" value="L-ASPARTATE SEMIALDEHYDE SULFURTRANSFERASE IRON-SULFUR SUBUNIT"/>
    <property type="match status" value="1"/>
</dbReference>
<keyword evidence="1" id="KW-0813">Transport</keyword>
<keyword evidence="7" id="KW-0411">Iron-sulfur</keyword>
<feature type="domain" description="4Fe-4S ferredoxin-type" evidence="8">
    <location>
        <begin position="1"/>
        <end position="27"/>
    </location>
</feature>
<evidence type="ECO:0000256" key="7">
    <source>
        <dbReference type="ARBA" id="ARBA00023014"/>
    </source>
</evidence>
<keyword evidence="2" id="KW-0004">4Fe-4S</keyword>
<keyword evidence="5" id="KW-0249">Electron transport</keyword>
<evidence type="ECO:0000256" key="1">
    <source>
        <dbReference type="ARBA" id="ARBA00022448"/>
    </source>
</evidence>
<evidence type="ECO:0000256" key="3">
    <source>
        <dbReference type="ARBA" id="ARBA00022723"/>
    </source>
</evidence>
<reference evidence="9 10" key="1">
    <citation type="submission" date="2019-08" db="EMBL/GenBank/DDBJ databases">
        <title>In-depth cultivation of the pig gut microbiome towards novel bacterial diversity and tailored functional studies.</title>
        <authorList>
            <person name="Wylensek D."/>
            <person name="Hitch T.C.A."/>
            <person name="Clavel T."/>
        </authorList>
    </citation>
    <scope>NUCLEOTIDE SEQUENCE [LARGE SCALE GENOMIC DNA]</scope>
    <source>
        <strain evidence="9 10">Med78-601-WT-4W-RMD-3</strain>
    </source>
</reference>
<name>A0A844FJG5_9FIRM</name>
<dbReference type="GO" id="GO:0051539">
    <property type="term" value="F:4 iron, 4 sulfur cluster binding"/>
    <property type="evidence" value="ECO:0007669"/>
    <property type="project" value="UniProtKB-KW"/>
</dbReference>
<dbReference type="InterPro" id="IPR017896">
    <property type="entry name" value="4Fe4S_Fe-S-bd"/>
</dbReference>
<dbReference type="Proteomes" id="UP000462760">
    <property type="component" value="Unassembled WGS sequence"/>
</dbReference>
<evidence type="ECO:0000256" key="6">
    <source>
        <dbReference type="ARBA" id="ARBA00023004"/>
    </source>
</evidence>
<evidence type="ECO:0000256" key="2">
    <source>
        <dbReference type="ARBA" id="ARBA00022485"/>
    </source>
</evidence>
<dbReference type="PANTHER" id="PTHR43687">
    <property type="entry name" value="ADENYLYLSULFATE REDUCTASE, BETA SUBUNIT"/>
    <property type="match status" value="1"/>
</dbReference>